<dbReference type="InterPro" id="IPR013750">
    <property type="entry name" value="GHMP_kinase_C_dom"/>
</dbReference>
<comment type="catalytic activity">
    <reaction evidence="9">
        <text>4-CDP-2-C-methyl-D-erythritol + ATP = 4-CDP-2-C-methyl-D-erythritol 2-phosphate + ADP + H(+)</text>
        <dbReference type="Rhea" id="RHEA:18437"/>
        <dbReference type="ChEBI" id="CHEBI:15378"/>
        <dbReference type="ChEBI" id="CHEBI:30616"/>
        <dbReference type="ChEBI" id="CHEBI:57823"/>
        <dbReference type="ChEBI" id="CHEBI:57919"/>
        <dbReference type="ChEBI" id="CHEBI:456216"/>
        <dbReference type="EC" id="2.7.1.148"/>
    </reaction>
</comment>
<comment type="caution">
    <text evidence="12">The sequence shown here is derived from an EMBL/GenBank/DDBJ whole genome shotgun (WGS) entry which is preliminary data.</text>
</comment>
<evidence type="ECO:0000256" key="7">
    <source>
        <dbReference type="ARBA" id="ARBA00022840"/>
    </source>
</evidence>
<evidence type="ECO:0000256" key="9">
    <source>
        <dbReference type="HAMAP-Rule" id="MF_00061"/>
    </source>
</evidence>
<keyword evidence="9" id="KW-0414">Isoprene biosynthesis</keyword>
<name>A0A095ZPM7_9BACT</name>
<feature type="binding site" evidence="9">
    <location>
        <begin position="97"/>
        <end position="107"/>
    </location>
    <ligand>
        <name>ATP</name>
        <dbReference type="ChEBI" id="CHEBI:30616"/>
    </ligand>
</feature>
<comment type="pathway">
    <text evidence="9">Isoprenoid biosynthesis; isopentenyl diphosphate biosynthesis via DXP pathway; isopentenyl diphosphate from 1-deoxy-D-xylulose 5-phosphate: step 3/6.</text>
</comment>
<evidence type="ECO:0000259" key="11">
    <source>
        <dbReference type="Pfam" id="PF08544"/>
    </source>
</evidence>
<dbReference type="NCBIfam" id="TIGR00154">
    <property type="entry name" value="ispE"/>
    <property type="match status" value="1"/>
</dbReference>
<keyword evidence="5 9" id="KW-0547">Nucleotide-binding</keyword>
<dbReference type="Pfam" id="PF08544">
    <property type="entry name" value="GHMP_kinases_C"/>
    <property type="match status" value="1"/>
</dbReference>
<reference evidence="12 13" key="1">
    <citation type="submission" date="2014-07" db="EMBL/GenBank/DDBJ databases">
        <authorList>
            <person name="McCorrison J."/>
            <person name="Sanka R."/>
            <person name="Torralba M."/>
            <person name="Gillis M."/>
            <person name="Haft D.H."/>
            <person name="Methe B."/>
            <person name="Sutton G."/>
            <person name="Nelson K.E."/>
        </authorList>
    </citation>
    <scope>NUCLEOTIDE SEQUENCE [LARGE SCALE GENOMIC DNA]</scope>
    <source>
        <strain evidence="12 13">DNF00853</strain>
    </source>
</reference>
<dbReference type="UniPathway" id="UPA00056">
    <property type="reaction ID" value="UER00094"/>
</dbReference>
<evidence type="ECO:0000256" key="4">
    <source>
        <dbReference type="ARBA" id="ARBA00022679"/>
    </source>
</evidence>
<dbReference type="InterPro" id="IPR036554">
    <property type="entry name" value="GHMP_kinase_C_sf"/>
</dbReference>
<evidence type="ECO:0000313" key="13">
    <source>
        <dbReference type="Proteomes" id="UP000029556"/>
    </source>
</evidence>
<dbReference type="GO" id="GO:0019288">
    <property type="term" value="P:isopentenyl diphosphate biosynthetic process, methylerythritol 4-phosphate pathway"/>
    <property type="evidence" value="ECO:0007669"/>
    <property type="project" value="UniProtKB-UniRule"/>
</dbReference>
<dbReference type="PIRSF" id="PIRSF010376">
    <property type="entry name" value="IspE"/>
    <property type="match status" value="1"/>
</dbReference>
<evidence type="ECO:0000256" key="8">
    <source>
        <dbReference type="ARBA" id="ARBA00032554"/>
    </source>
</evidence>
<keyword evidence="4 9" id="KW-0808">Transferase</keyword>
<dbReference type="EC" id="2.7.1.148" evidence="2 9"/>
<gene>
    <name evidence="9" type="primary">ispE</name>
    <name evidence="12" type="ORF">HMPREF2137_01595</name>
</gene>
<dbReference type="GO" id="GO:0005524">
    <property type="term" value="F:ATP binding"/>
    <property type="evidence" value="ECO:0007669"/>
    <property type="project" value="UniProtKB-UniRule"/>
</dbReference>
<dbReference type="InterPro" id="IPR020568">
    <property type="entry name" value="Ribosomal_Su5_D2-typ_SF"/>
</dbReference>
<evidence type="ECO:0000256" key="1">
    <source>
        <dbReference type="ARBA" id="ARBA00009684"/>
    </source>
</evidence>
<keyword evidence="7 9" id="KW-0067">ATP-binding</keyword>
<organism evidence="12 13">
    <name type="scientific">Hoylesella buccalis DNF00853</name>
    <dbReference type="NCBI Taxonomy" id="1401074"/>
    <lineage>
        <taxon>Bacteria</taxon>
        <taxon>Pseudomonadati</taxon>
        <taxon>Bacteroidota</taxon>
        <taxon>Bacteroidia</taxon>
        <taxon>Bacteroidales</taxon>
        <taxon>Prevotellaceae</taxon>
        <taxon>Hoylesella</taxon>
    </lineage>
</organism>
<evidence type="ECO:0000259" key="10">
    <source>
        <dbReference type="Pfam" id="PF00288"/>
    </source>
</evidence>
<evidence type="ECO:0000256" key="6">
    <source>
        <dbReference type="ARBA" id="ARBA00022777"/>
    </source>
</evidence>
<dbReference type="GO" id="GO:0050515">
    <property type="term" value="F:4-(cytidine 5'-diphospho)-2-C-methyl-D-erythritol kinase activity"/>
    <property type="evidence" value="ECO:0007669"/>
    <property type="project" value="UniProtKB-UniRule"/>
</dbReference>
<sequence length="279" mass="31035">MITFPCAKINLGLNVVGVRPDGYHDIETVFFPIPLHDTLEITRMDEQFPSDNPCDMKITGKALNVHEDNNLVIQAYHLLAKDFPLPRVHTHLYKKIPSQAGLGGGSSDAAFMIRLLNEQIKLNLTIADMEQYAAQLGADCAFFITAKPSFASGIGDQLVPTELPKRNLEGCYIALIKPDIAVSTKDAYAKIEVKRPVKCCRDIIGQPIETWKDELMNDFEIPVFKLYPKLKHIKEQLYQQGAVYAAMSGSGSTIYGIFKKEPQGISQLFGDCFTTVLPL</sequence>
<feature type="domain" description="GHMP kinase C-terminal" evidence="11">
    <location>
        <begin position="215"/>
        <end position="262"/>
    </location>
</feature>
<evidence type="ECO:0000256" key="5">
    <source>
        <dbReference type="ARBA" id="ARBA00022741"/>
    </source>
</evidence>
<dbReference type="PANTHER" id="PTHR43527">
    <property type="entry name" value="4-DIPHOSPHOCYTIDYL-2-C-METHYL-D-ERYTHRITOL KINASE, CHLOROPLASTIC"/>
    <property type="match status" value="1"/>
</dbReference>
<evidence type="ECO:0000313" key="12">
    <source>
        <dbReference type="EMBL" id="KGF36715.1"/>
    </source>
</evidence>
<keyword evidence="6 9" id="KW-0418">Kinase</keyword>
<dbReference type="Proteomes" id="UP000029556">
    <property type="component" value="Unassembled WGS sequence"/>
</dbReference>
<feature type="active site" evidence="9">
    <location>
        <position position="139"/>
    </location>
</feature>
<dbReference type="Gene3D" id="3.30.230.10">
    <property type="match status" value="1"/>
</dbReference>
<comment type="similarity">
    <text evidence="1 9">Belongs to the GHMP kinase family. IspE subfamily.</text>
</comment>
<dbReference type="OrthoDB" id="9809438at2"/>
<dbReference type="AlphaFoldDB" id="A0A095ZPM7"/>
<dbReference type="GO" id="GO:0016114">
    <property type="term" value="P:terpenoid biosynthetic process"/>
    <property type="evidence" value="ECO:0007669"/>
    <property type="project" value="UniProtKB-UniRule"/>
</dbReference>
<proteinExistence type="inferred from homology"/>
<dbReference type="InterPro" id="IPR006204">
    <property type="entry name" value="GHMP_kinase_N_dom"/>
</dbReference>
<protein>
    <recommendedName>
        <fullName evidence="3 9">4-diphosphocytidyl-2-C-methyl-D-erythritol kinase</fullName>
        <shortName evidence="9">CMK</shortName>
        <ecNumber evidence="2 9">2.7.1.148</ecNumber>
    </recommendedName>
    <alternativeName>
        <fullName evidence="8 9">4-(cytidine-5'-diphospho)-2-C-methyl-D-erythritol kinase</fullName>
    </alternativeName>
</protein>
<dbReference type="EMBL" id="JRNN01000025">
    <property type="protein sequence ID" value="KGF36715.1"/>
    <property type="molecule type" value="Genomic_DNA"/>
</dbReference>
<feature type="domain" description="GHMP kinase N-terminal" evidence="10">
    <location>
        <begin position="70"/>
        <end position="144"/>
    </location>
</feature>
<dbReference type="PANTHER" id="PTHR43527:SF2">
    <property type="entry name" value="4-DIPHOSPHOCYTIDYL-2-C-METHYL-D-ERYTHRITOL KINASE, CHLOROPLASTIC"/>
    <property type="match status" value="1"/>
</dbReference>
<dbReference type="RefSeq" id="WP_036871673.1">
    <property type="nucleotide sequence ID" value="NZ_JRNN01000025.1"/>
</dbReference>
<dbReference type="Gene3D" id="3.30.70.890">
    <property type="entry name" value="GHMP kinase, C-terminal domain"/>
    <property type="match status" value="1"/>
</dbReference>
<feature type="active site" evidence="9">
    <location>
        <position position="8"/>
    </location>
</feature>
<dbReference type="HAMAP" id="MF_00061">
    <property type="entry name" value="IspE"/>
    <property type="match status" value="1"/>
</dbReference>
<dbReference type="SUPFAM" id="SSF54211">
    <property type="entry name" value="Ribosomal protein S5 domain 2-like"/>
    <property type="match status" value="1"/>
</dbReference>
<dbReference type="InterPro" id="IPR014721">
    <property type="entry name" value="Ribsml_uS5_D2-typ_fold_subgr"/>
</dbReference>
<evidence type="ECO:0000256" key="3">
    <source>
        <dbReference type="ARBA" id="ARBA00017473"/>
    </source>
</evidence>
<evidence type="ECO:0000256" key="2">
    <source>
        <dbReference type="ARBA" id="ARBA00012052"/>
    </source>
</evidence>
<accession>A0A095ZPM7</accession>
<comment type="function">
    <text evidence="9">Catalyzes the phosphorylation of the position 2 hydroxy group of 4-diphosphocytidyl-2C-methyl-D-erythritol.</text>
</comment>
<dbReference type="InterPro" id="IPR004424">
    <property type="entry name" value="IspE"/>
</dbReference>
<dbReference type="SUPFAM" id="SSF55060">
    <property type="entry name" value="GHMP Kinase, C-terminal domain"/>
    <property type="match status" value="1"/>
</dbReference>
<dbReference type="Pfam" id="PF00288">
    <property type="entry name" value="GHMP_kinases_N"/>
    <property type="match status" value="1"/>
</dbReference>